<dbReference type="VEuPathDB" id="FungiDB:RhiirFUN_018931"/>
<protein>
    <recommendedName>
        <fullName evidence="1">B30.2/SPRY domain-containing protein</fullName>
    </recommendedName>
</protein>
<name>U9UV69_RHIID</name>
<evidence type="ECO:0000313" key="2">
    <source>
        <dbReference type="EMBL" id="ESA24319.1"/>
    </source>
</evidence>
<dbReference type="HOGENOM" id="CLU_390358_0_0_1"/>
<evidence type="ECO:0000259" key="1">
    <source>
        <dbReference type="PROSITE" id="PS50188"/>
    </source>
</evidence>
<dbReference type="InterPro" id="IPR052945">
    <property type="entry name" value="Mitotic_Regulator"/>
</dbReference>
<dbReference type="InterPro" id="IPR043136">
    <property type="entry name" value="B30.2/SPRY_sf"/>
</dbReference>
<dbReference type="Gene3D" id="2.60.120.920">
    <property type="match status" value="1"/>
</dbReference>
<dbReference type="CDD" id="cd11709">
    <property type="entry name" value="SPRY"/>
    <property type="match status" value="1"/>
</dbReference>
<dbReference type="SUPFAM" id="SSF54695">
    <property type="entry name" value="POZ domain"/>
    <property type="match status" value="1"/>
</dbReference>
<organism evidence="2">
    <name type="scientific">Rhizophagus irregularis (strain DAOM 181602 / DAOM 197198 / MUCL 43194)</name>
    <name type="common">Arbuscular mycorrhizal fungus</name>
    <name type="synonym">Glomus intraradices</name>
    <dbReference type="NCBI Taxonomy" id="747089"/>
    <lineage>
        <taxon>Eukaryota</taxon>
        <taxon>Fungi</taxon>
        <taxon>Fungi incertae sedis</taxon>
        <taxon>Mucoromycota</taxon>
        <taxon>Glomeromycotina</taxon>
        <taxon>Glomeromycetes</taxon>
        <taxon>Glomerales</taxon>
        <taxon>Glomeraceae</taxon>
        <taxon>Rhizophagus</taxon>
    </lineage>
</organism>
<dbReference type="eggNOG" id="KOG1550">
    <property type="taxonomic scope" value="Eukaryota"/>
</dbReference>
<dbReference type="Gene3D" id="1.25.40.10">
    <property type="entry name" value="Tetratricopeptide repeat domain"/>
    <property type="match status" value="2"/>
</dbReference>
<dbReference type="PANTHER" id="PTHR43628:SF1">
    <property type="entry name" value="CHITIN SYNTHASE REGULATORY FACTOR 2-RELATED"/>
    <property type="match status" value="1"/>
</dbReference>
<dbReference type="Pfam" id="PF00622">
    <property type="entry name" value="SPRY"/>
    <property type="match status" value="1"/>
</dbReference>
<dbReference type="Gene3D" id="3.30.710.10">
    <property type="entry name" value="Potassium Channel Kv1.1, Chain A"/>
    <property type="match status" value="1"/>
</dbReference>
<dbReference type="VEuPathDB" id="FungiDB:RhiirFUN_010619"/>
<dbReference type="CDD" id="cd18186">
    <property type="entry name" value="BTB_POZ_ZBTB_KLHL-like"/>
    <property type="match status" value="1"/>
</dbReference>
<dbReference type="InterPro" id="IPR001870">
    <property type="entry name" value="B30.2/SPRY"/>
</dbReference>
<dbReference type="InterPro" id="IPR011333">
    <property type="entry name" value="SKP1/BTB/POZ_sf"/>
</dbReference>
<dbReference type="InterPro" id="IPR013320">
    <property type="entry name" value="ConA-like_dom_sf"/>
</dbReference>
<proteinExistence type="predicted"/>
<dbReference type="SUPFAM" id="SSF49899">
    <property type="entry name" value="Concanavalin A-like lectins/glucanases"/>
    <property type="match status" value="1"/>
</dbReference>
<dbReference type="InterPro" id="IPR011990">
    <property type="entry name" value="TPR-like_helical_dom_sf"/>
</dbReference>
<accession>U9UV69</accession>
<dbReference type="InterPro" id="IPR003877">
    <property type="entry name" value="SPRY_dom"/>
</dbReference>
<dbReference type="PANTHER" id="PTHR43628">
    <property type="entry name" value="ACTIVATOR OF C KINASE PROTEIN 1-RELATED"/>
    <property type="match status" value="1"/>
</dbReference>
<dbReference type="InterPro" id="IPR006597">
    <property type="entry name" value="Sel1-like"/>
</dbReference>
<feature type="domain" description="B30.2/SPRY" evidence="1">
    <location>
        <begin position="218"/>
        <end position="403"/>
    </location>
</feature>
<dbReference type="EMBL" id="KI274026">
    <property type="protein sequence ID" value="ESA24319.1"/>
    <property type="molecule type" value="Genomic_DNA"/>
</dbReference>
<dbReference type="PROSITE" id="PS50188">
    <property type="entry name" value="B302_SPRY"/>
    <property type="match status" value="1"/>
</dbReference>
<dbReference type="AlphaFoldDB" id="U9UV69"/>
<dbReference type="Pfam" id="PF08238">
    <property type="entry name" value="Sel1"/>
    <property type="match status" value="6"/>
</dbReference>
<gene>
    <name evidence="2" type="ORF">GLOINDRAFT_14519</name>
</gene>
<dbReference type="SMART" id="SM00671">
    <property type="entry name" value="SEL1"/>
    <property type="match status" value="6"/>
</dbReference>
<sequence length="707" mass="80760">MEMILEYIYTGSIKEESLTKDNMIEIFYAADYFQLTELQNFIMKTFKNTLKKNYTENYSPELLSKFAEKIPLTENNILLNLLVEAVSIIPLNRIEFGRLSISGLQYLLTCTHEEGTPFATPEYEVFRYSAILTAKQVSDNAYKALMKQLPTLEQIKQIENPIKVKNENKIITDHQKVVKELEPLIKFIDFRRIEGQILTDVIEPLEIISEKIILDVYRQKAKLNESDLNNIRGIPIPVCVWDDTACGSKLIFENNGKIVRLQSQTKSSRNVKAKMILEDKGIFEWDFIIEKACGDAWVGVCSPENLNYEFFAGKQPVGWVLGTKGRCYNSGNYINNYCPSFGDGARITVHLDMNKRTCAFTVNGTKYKEVTEWNNLPSKLYPVASLCYPEIEPTIKNINKYVFDGDYNIVIDELVNLIFNELNKGEDANVVKQQVLSHINNQMITLQQIYIWLLNSQNHSNSICLLGYFNYHGIGTELNEQKAIELYQNAAELENRLAQLNLVNEYLYGPCLNKNFNLAFELSKKLAEEEYASGMNNLGFCYDTGTGTNFNGEKAFEFYQKAAELGNFKGMNNLSWCYYEGIGTDINEEKAFELYQKAAGLGNINGIISLGWCYNKGIGTEVNKQKAFELYQKAANLGSDSAQCELATMYEIGEDIKKDIDQAIHWYKKSAAQGNQFSKNKLKKIESELSNIVEIEDLNEFYSMIIN</sequence>
<dbReference type="SUPFAM" id="SSF81901">
    <property type="entry name" value="HCP-like"/>
    <property type="match status" value="2"/>
</dbReference>
<reference evidence="2" key="1">
    <citation type="submission" date="2013-07" db="EMBL/GenBank/DDBJ databases">
        <title>The genome of an arbuscular mycorrhizal fungus provides insights into the evolution of the oldest plant symbiosis.</title>
        <authorList>
            <consortium name="DOE Joint Genome Institute"/>
            <person name="Tisserant E."/>
            <person name="Malbreil M."/>
            <person name="Kuo A."/>
            <person name="Kohler A."/>
            <person name="Symeonidi A."/>
            <person name="Balestrini R."/>
            <person name="Charron P."/>
            <person name="Duensing N."/>
            <person name="Frei-dit-Frey N."/>
            <person name="Gianinazzi-Pearson V."/>
            <person name="Gilbert B."/>
            <person name="Handa Y."/>
            <person name="Hijri M."/>
            <person name="Kaul R."/>
            <person name="Kawaguchi M."/>
            <person name="Krajinski F."/>
            <person name="Lammers P."/>
            <person name="Lapierre D."/>
            <person name="Masclaux F.G."/>
            <person name="Murat C."/>
            <person name="Morin E."/>
            <person name="Ndikumana S."/>
            <person name="Pagni M."/>
            <person name="Petitpierre D."/>
            <person name="Requena N."/>
            <person name="Rosikiewicz P."/>
            <person name="Riley R."/>
            <person name="Saito K."/>
            <person name="San Clemente H."/>
            <person name="Shapiro H."/>
            <person name="van Tuinen D."/>
            <person name="Becard G."/>
            <person name="Bonfante P."/>
            <person name="Paszkowski U."/>
            <person name="Shachar-Hill Y."/>
            <person name="Young J.P."/>
            <person name="Sanders I.R."/>
            <person name="Henrissat B."/>
            <person name="Rensing S.A."/>
            <person name="Grigoriev I.V."/>
            <person name="Corradi N."/>
            <person name="Roux C."/>
            <person name="Martin F."/>
        </authorList>
    </citation>
    <scope>NUCLEOTIDE SEQUENCE</scope>
    <source>
        <strain evidence="2">DAOM 197198</strain>
    </source>
</reference>